<dbReference type="EMBL" id="QUQM01000002">
    <property type="protein sequence ID" value="KAA8652794.1"/>
    <property type="molecule type" value="Genomic_DNA"/>
</dbReference>
<dbReference type="GeneID" id="54324401"/>
<evidence type="ECO:0000256" key="2">
    <source>
        <dbReference type="SAM" id="SignalP"/>
    </source>
</evidence>
<organism evidence="3 4">
    <name type="scientific">Aspergillus tanneri</name>
    <dbReference type="NCBI Taxonomy" id="1220188"/>
    <lineage>
        <taxon>Eukaryota</taxon>
        <taxon>Fungi</taxon>
        <taxon>Dikarya</taxon>
        <taxon>Ascomycota</taxon>
        <taxon>Pezizomycotina</taxon>
        <taxon>Eurotiomycetes</taxon>
        <taxon>Eurotiomycetidae</taxon>
        <taxon>Eurotiales</taxon>
        <taxon>Aspergillaceae</taxon>
        <taxon>Aspergillus</taxon>
        <taxon>Aspergillus subgen. Circumdati</taxon>
    </lineage>
</organism>
<protein>
    <recommendedName>
        <fullName evidence="5">Plastocyanin-like domain-containing protein</fullName>
    </recommendedName>
</protein>
<sequence length="296" mass="32298">MDYRRATLLIVFFFELQSVMSCVLPSTWLDKGILATSDKTAAHIEVATRVVTQTIWETLGPKHTKSTDAADPTTRDLSSSILGGNHNTARPEDAAAEKSVGAIISVTKNKILSPTQASMSNSHVSRLRVSDEFGTVVQADQTSINPLSSTPERHLPASALMTSSTPLNISPNTEADAVFTDANATVQLFIVDVGAAPLHNNYDKNRLLFQPQALQVLEGDTVLFRLHGPYILYQSDHEDPCHLPRLSLNSVPNNDTITSYRFTVQSSESIWFSASPVDRPFACNNETTFAINPGPM</sequence>
<keyword evidence="2" id="KW-0732">Signal</keyword>
<comment type="caution">
    <text evidence="3">The sequence shown here is derived from an EMBL/GenBank/DDBJ whole genome shotgun (WGS) entry which is preliminary data.</text>
</comment>
<evidence type="ECO:0000313" key="3">
    <source>
        <dbReference type="EMBL" id="KAA8652794.1"/>
    </source>
</evidence>
<dbReference type="RefSeq" id="XP_033432155.1">
    <property type="nucleotide sequence ID" value="XM_033566398.1"/>
</dbReference>
<evidence type="ECO:0000256" key="1">
    <source>
        <dbReference type="SAM" id="MobiDB-lite"/>
    </source>
</evidence>
<dbReference type="AlphaFoldDB" id="A0A5M9N5D8"/>
<accession>A0A5M9N5D8</accession>
<evidence type="ECO:0000313" key="4">
    <source>
        <dbReference type="Proteomes" id="UP000324241"/>
    </source>
</evidence>
<name>A0A5M9N5D8_9EURO</name>
<dbReference type="VEuPathDB" id="FungiDB:EYZ11_012144"/>
<evidence type="ECO:0008006" key="5">
    <source>
        <dbReference type="Google" id="ProtNLM"/>
    </source>
</evidence>
<feature type="region of interest" description="Disordered" evidence="1">
    <location>
        <begin position="62"/>
        <end position="94"/>
    </location>
</feature>
<feature type="chain" id="PRO_5024402076" description="Plastocyanin-like domain-containing protein" evidence="2">
    <location>
        <begin position="22"/>
        <end position="296"/>
    </location>
</feature>
<dbReference type="CDD" id="cd00920">
    <property type="entry name" value="Cupredoxin"/>
    <property type="match status" value="1"/>
</dbReference>
<feature type="compositionally biased region" description="Polar residues" evidence="1">
    <location>
        <begin position="75"/>
        <end position="88"/>
    </location>
</feature>
<gene>
    <name evidence="3" type="ORF">ATNIH1004_001699</name>
</gene>
<proteinExistence type="predicted"/>
<feature type="signal peptide" evidence="2">
    <location>
        <begin position="1"/>
        <end position="21"/>
    </location>
</feature>
<reference evidence="3 4" key="1">
    <citation type="submission" date="2019-08" db="EMBL/GenBank/DDBJ databases">
        <title>The genome sequence of a newly discovered highly antifungal drug resistant Aspergillus species, Aspergillus tanneri NIH 1004.</title>
        <authorList>
            <person name="Mounaud S."/>
            <person name="Singh I."/>
            <person name="Joardar V."/>
            <person name="Pakala S."/>
            <person name="Pakala S."/>
            <person name="Venepally P."/>
            <person name="Chung J.K."/>
            <person name="Losada L."/>
            <person name="Nierman W.C."/>
        </authorList>
    </citation>
    <scope>NUCLEOTIDE SEQUENCE [LARGE SCALE GENOMIC DNA]</scope>
    <source>
        <strain evidence="3 4">NIH1004</strain>
    </source>
</reference>
<dbReference type="OrthoDB" id="4497387at2759"/>
<dbReference type="Proteomes" id="UP000324241">
    <property type="component" value="Unassembled WGS sequence"/>
</dbReference>